<organism evidence="2 3">
    <name type="scientific">Hominenteromicrobium mulieris</name>
    <dbReference type="NCBI Taxonomy" id="2885357"/>
    <lineage>
        <taxon>Bacteria</taxon>
        <taxon>Bacillati</taxon>
        <taxon>Bacillota</taxon>
        <taxon>Clostridia</taxon>
        <taxon>Eubacteriales</taxon>
        <taxon>Oscillospiraceae</taxon>
        <taxon>Hominenteromicrobium</taxon>
    </lineage>
</organism>
<dbReference type="AlphaFoldDB" id="A0AAE3AJQ0"/>
<evidence type="ECO:0000259" key="1">
    <source>
        <dbReference type="Pfam" id="PF01261"/>
    </source>
</evidence>
<dbReference type="InterPro" id="IPR050312">
    <property type="entry name" value="IolE/XylAMocC-like"/>
</dbReference>
<feature type="domain" description="Xylose isomerase-like TIM barrel" evidence="1">
    <location>
        <begin position="13"/>
        <end position="249"/>
    </location>
</feature>
<reference evidence="2" key="1">
    <citation type="submission" date="2021-10" db="EMBL/GenBank/DDBJ databases">
        <title>Anaerobic single-cell dispensing facilitates the cultivation of human gut bacteria.</title>
        <authorList>
            <person name="Afrizal A."/>
        </authorList>
    </citation>
    <scope>NUCLEOTIDE SEQUENCE</scope>
    <source>
        <strain evidence="2">CLA-AA-H250</strain>
    </source>
</reference>
<name>A0AAE3AJQ0_9FIRM</name>
<dbReference type="Gene3D" id="3.20.20.150">
    <property type="entry name" value="Divalent-metal-dependent TIM barrel enzymes"/>
    <property type="match status" value="1"/>
</dbReference>
<sequence length="256" mass="28534">MRFGVCMPIEQAEFIAKLGFDYLEVSAAGLAEMTEAQFADFLQKNEAAPIHAEAANCMFPGSIKLTGDNVDFEAIQTYVNHAIGRLAQAGIKIGVFGSGGSRRVPENFPREKAWEQLKTVAKILGDAGEKYGVTIALESLRHEETNIFTMQPEALKFVKEVNHPHFKLLCDYYHLISENGTPEMVERCGDILVHTHIANPVGRVPMTPQDTADYKAFFHALHFIGYNARMSLECPVKNPETQLPVVLEVLHRCDNE</sequence>
<dbReference type="Proteomes" id="UP001199424">
    <property type="component" value="Unassembled WGS sequence"/>
</dbReference>
<dbReference type="RefSeq" id="WP_308449180.1">
    <property type="nucleotide sequence ID" value="NZ_JAJEQC010000006.1"/>
</dbReference>
<comment type="caution">
    <text evidence="2">The sequence shown here is derived from an EMBL/GenBank/DDBJ whole genome shotgun (WGS) entry which is preliminary data.</text>
</comment>
<proteinExistence type="predicted"/>
<protein>
    <submittedName>
        <fullName evidence="2">Sugar phosphate isomerase/epimerase</fullName>
    </submittedName>
</protein>
<dbReference type="Pfam" id="PF01261">
    <property type="entry name" value="AP_endonuc_2"/>
    <property type="match status" value="1"/>
</dbReference>
<gene>
    <name evidence="2" type="ORF">LKD31_07255</name>
</gene>
<evidence type="ECO:0000313" key="2">
    <source>
        <dbReference type="EMBL" id="MCC2136812.1"/>
    </source>
</evidence>
<keyword evidence="2" id="KW-0413">Isomerase</keyword>
<dbReference type="EMBL" id="JAJEQC010000006">
    <property type="protein sequence ID" value="MCC2136812.1"/>
    <property type="molecule type" value="Genomic_DNA"/>
</dbReference>
<dbReference type="InterPro" id="IPR036237">
    <property type="entry name" value="Xyl_isomerase-like_sf"/>
</dbReference>
<dbReference type="SUPFAM" id="SSF51658">
    <property type="entry name" value="Xylose isomerase-like"/>
    <property type="match status" value="1"/>
</dbReference>
<accession>A0AAE3AJQ0</accession>
<dbReference type="GO" id="GO:0016853">
    <property type="term" value="F:isomerase activity"/>
    <property type="evidence" value="ECO:0007669"/>
    <property type="project" value="UniProtKB-KW"/>
</dbReference>
<keyword evidence="3" id="KW-1185">Reference proteome</keyword>
<dbReference type="PANTHER" id="PTHR12110">
    <property type="entry name" value="HYDROXYPYRUVATE ISOMERASE"/>
    <property type="match status" value="1"/>
</dbReference>
<evidence type="ECO:0000313" key="3">
    <source>
        <dbReference type="Proteomes" id="UP001199424"/>
    </source>
</evidence>
<dbReference type="InterPro" id="IPR013022">
    <property type="entry name" value="Xyl_isomerase-like_TIM-brl"/>
</dbReference>